<evidence type="ECO:0000313" key="4">
    <source>
        <dbReference type="Proteomes" id="UP000728032"/>
    </source>
</evidence>
<feature type="region of interest" description="Disordered" evidence="1">
    <location>
        <begin position="32"/>
        <end position="57"/>
    </location>
</feature>
<dbReference type="GO" id="GO:0036064">
    <property type="term" value="C:ciliary basal body"/>
    <property type="evidence" value="ECO:0007669"/>
    <property type="project" value="TreeGrafter"/>
</dbReference>
<dbReference type="AlphaFoldDB" id="A0A7R9QZP9"/>
<feature type="domain" description="Ciliary BBSome complex subunit 2 N-terminal" evidence="2">
    <location>
        <begin position="40"/>
        <end position="94"/>
    </location>
</feature>
<dbReference type="EMBL" id="OC945123">
    <property type="protein sequence ID" value="CAD7662999.1"/>
    <property type="molecule type" value="Genomic_DNA"/>
</dbReference>
<dbReference type="GO" id="GO:0031514">
    <property type="term" value="C:motile cilium"/>
    <property type="evidence" value="ECO:0007669"/>
    <property type="project" value="TreeGrafter"/>
</dbReference>
<dbReference type="GO" id="GO:0034464">
    <property type="term" value="C:BBSome"/>
    <property type="evidence" value="ECO:0007669"/>
    <property type="project" value="InterPro"/>
</dbReference>
<gene>
    <name evidence="3" type="ORF">ONB1V03_LOCUS19559</name>
</gene>
<dbReference type="PANTHER" id="PTHR32465:SF0">
    <property type="entry name" value="BARDET-BIEDL SYNDROME 2 PROTEIN"/>
    <property type="match status" value="1"/>
</dbReference>
<dbReference type="PANTHER" id="PTHR32465">
    <property type="entry name" value="BARDET-BIEDL SYNDROME 2 PROTEIN"/>
    <property type="match status" value="1"/>
</dbReference>
<name>A0A7R9QZP9_9ACAR</name>
<protein>
    <recommendedName>
        <fullName evidence="2">Ciliary BBSome complex subunit 2 N-terminal domain-containing protein</fullName>
    </recommendedName>
</protein>
<dbReference type="EMBL" id="CAJPVJ010030298">
    <property type="protein sequence ID" value="CAG2180136.1"/>
    <property type="molecule type" value="Genomic_DNA"/>
</dbReference>
<dbReference type="OrthoDB" id="2120021at2759"/>
<dbReference type="Proteomes" id="UP000728032">
    <property type="component" value="Unassembled WGS sequence"/>
</dbReference>
<proteinExistence type="predicted"/>
<evidence type="ECO:0000256" key="1">
    <source>
        <dbReference type="SAM" id="MobiDB-lite"/>
    </source>
</evidence>
<organism evidence="3">
    <name type="scientific">Oppiella nova</name>
    <dbReference type="NCBI Taxonomy" id="334625"/>
    <lineage>
        <taxon>Eukaryota</taxon>
        <taxon>Metazoa</taxon>
        <taxon>Ecdysozoa</taxon>
        <taxon>Arthropoda</taxon>
        <taxon>Chelicerata</taxon>
        <taxon>Arachnida</taxon>
        <taxon>Acari</taxon>
        <taxon>Acariformes</taxon>
        <taxon>Sarcoptiformes</taxon>
        <taxon>Oribatida</taxon>
        <taxon>Brachypylina</taxon>
        <taxon>Oppioidea</taxon>
        <taxon>Oppiidae</taxon>
        <taxon>Oppiella</taxon>
    </lineage>
</organism>
<dbReference type="InterPro" id="IPR016616">
    <property type="entry name" value="Bardet-Biedl_syndrome_2_prot"/>
</dbReference>
<dbReference type="InterPro" id="IPR029430">
    <property type="entry name" value="BBS2_N"/>
</dbReference>
<evidence type="ECO:0000259" key="2">
    <source>
        <dbReference type="Pfam" id="PF14781"/>
    </source>
</evidence>
<dbReference type="Pfam" id="PF14781">
    <property type="entry name" value="BBS2_N"/>
    <property type="match status" value="1"/>
</dbReference>
<sequence>MSASANDINFLNINQTVNSLTTGKLKPLNQINNNQNNNPNQSNKSSRANSANSSPNNDVLVIGTPTSIMVYDVLNNTDLFYKEVPDGANVVIIGEIGTIHKPLAIVGGNCALQGFDYEGTDSYWTVTGDNITCMALADIDEDGQNEV</sequence>
<accession>A0A7R9QZP9</accession>
<dbReference type="GO" id="GO:1905515">
    <property type="term" value="P:non-motile cilium assembly"/>
    <property type="evidence" value="ECO:0007669"/>
    <property type="project" value="InterPro"/>
</dbReference>
<keyword evidence="4" id="KW-1185">Reference proteome</keyword>
<dbReference type="GO" id="GO:0016020">
    <property type="term" value="C:membrane"/>
    <property type="evidence" value="ECO:0007669"/>
    <property type="project" value="TreeGrafter"/>
</dbReference>
<evidence type="ECO:0000313" key="3">
    <source>
        <dbReference type="EMBL" id="CAD7662999.1"/>
    </source>
</evidence>
<reference evidence="3" key="1">
    <citation type="submission" date="2020-11" db="EMBL/GenBank/DDBJ databases">
        <authorList>
            <person name="Tran Van P."/>
        </authorList>
    </citation>
    <scope>NUCLEOTIDE SEQUENCE</scope>
</reference>